<dbReference type="AlphaFoldDB" id="A0A2S8GA72"/>
<dbReference type="Gene3D" id="3.90.180.10">
    <property type="entry name" value="Medium-chain alcohol dehydrogenases, catalytic domain"/>
    <property type="match status" value="1"/>
</dbReference>
<reference evidence="12 13" key="1">
    <citation type="submission" date="2018-02" db="EMBL/GenBank/DDBJ databases">
        <title>Comparative genomes isolates from brazilian mangrove.</title>
        <authorList>
            <person name="Araujo J.E."/>
            <person name="Taketani R.G."/>
            <person name="Silva M.C.P."/>
            <person name="Loureco M.V."/>
            <person name="Andreote F.D."/>
        </authorList>
    </citation>
    <scope>NUCLEOTIDE SEQUENCE [LARGE SCALE GENOMIC DNA]</scope>
    <source>
        <strain evidence="10 13">NAP PRIS-MGV</strain>
        <strain evidence="11 12">Nap-Phe MGV</strain>
    </source>
</reference>
<dbReference type="GO" id="GO:0008270">
    <property type="term" value="F:zinc ion binding"/>
    <property type="evidence" value="ECO:0007669"/>
    <property type="project" value="InterPro"/>
</dbReference>
<dbReference type="InterPro" id="IPR013149">
    <property type="entry name" value="ADH-like_C"/>
</dbReference>
<gene>
    <name evidence="11" type="ORF">C5Y93_29905</name>
    <name evidence="10" type="ORF">C5Y98_14130</name>
</gene>
<dbReference type="GO" id="GO:0008106">
    <property type="term" value="F:alcohol dehydrogenase (NADP+) activity"/>
    <property type="evidence" value="ECO:0007669"/>
    <property type="project" value="UniProtKB-EC"/>
</dbReference>
<keyword evidence="4 8" id="KW-0862">Zinc</keyword>
<dbReference type="Proteomes" id="UP000239388">
    <property type="component" value="Unassembled WGS sequence"/>
</dbReference>
<evidence type="ECO:0000256" key="4">
    <source>
        <dbReference type="ARBA" id="ARBA00022833"/>
    </source>
</evidence>
<evidence type="ECO:0000256" key="5">
    <source>
        <dbReference type="ARBA" id="ARBA00022857"/>
    </source>
</evidence>
<dbReference type="Gene3D" id="3.40.50.720">
    <property type="entry name" value="NAD(P)-binding Rossmann-like Domain"/>
    <property type="match status" value="1"/>
</dbReference>
<dbReference type="FunFam" id="3.90.180.10:FF:000018">
    <property type="entry name" value="NAD(P)-dependent alcohol dehydrogenase"/>
    <property type="match status" value="1"/>
</dbReference>
<evidence type="ECO:0000313" key="13">
    <source>
        <dbReference type="Proteomes" id="UP000239388"/>
    </source>
</evidence>
<comment type="caution">
    <text evidence="11">The sequence shown here is derived from an EMBL/GenBank/DDBJ whole genome shotgun (WGS) entry which is preliminary data.</text>
</comment>
<dbReference type="Pfam" id="PF00107">
    <property type="entry name" value="ADH_zinc_N"/>
    <property type="match status" value="1"/>
</dbReference>
<evidence type="ECO:0000313" key="11">
    <source>
        <dbReference type="EMBL" id="PQO41333.1"/>
    </source>
</evidence>
<feature type="domain" description="Enoyl reductase (ER)" evidence="9">
    <location>
        <begin position="13"/>
        <end position="333"/>
    </location>
</feature>
<evidence type="ECO:0000256" key="2">
    <source>
        <dbReference type="ARBA" id="ARBA00008072"/>
    </source>
</evidence>
<evidence type="ECO:0000313" key="12">
    <source>
        <dbReference type="Proteomes" id="UP000237819"/>
    </source>
</evidence>
<keyword evidence="3 8" id="KW-0479">Metal-binding</keyword>
<dbReference type="InterPro" id="IPR013154">
    <property type="entry name" value="ADH-like_N"/>
</dbReference>
<dbReference type="SUPFAM" id="SSF51735">
    <property type="entry name" value="NAD(P)-binding Rossmann-fold domains"/>
    <property type="match status" value="1"/>
</dbReference>
<evidence type="ECO:0000256" key="3">
    <source>
        <dbReference type="ARBA" id="ARBA00022723"/>
    </source>
</evidence>
<dbReference type="EMBL" id="PUHZ01000026">
    <property type="protein sequence ID" value="PQO41333.1"/>
    <property type="molecule type" value="Genomic_DNA"/>
</dbReference>
<dbReference type="PANTHER" id="PTHR42683">
    <property type="entry name" value="ALDEHYDE REDUCTASE"/>
    <property type="match status" value="1"/>
</dbReference>
<evidence type="ECO:0000256" key="8">
    <source>
        <dbReference type="RuleBase" id="RU361277"/>
    </source>
</evidence>
<dbReference type="Pfam" id="PF08240">
    <property type="entry name" value="ADH_N"/>
    <property type="match status" value="1"/>
</dbReference>
<evidence type="ECO:0000256" key="1">
    <source>
        <dbReference type="ARBA" id="ARBA00001947"/>
    </source>
</evidence>
<keyword evidence="5" id="KW-0521">NADP</keyword>
<dbReference type="InterPro" id="IPR002328">
    <property type="entry name" value="ADH_Zn_CS"/>
</dbReference>
<protein>
    <recommendedName>
        <fullName evidence="7">alcohol dehydrogenase (NADP(+))</fullName>
        <ecNumber evidence="7">1.1.1.2</ecNumber>
    </recommendedName>
</protein>
<dbReference type="EC" id="1.1.1.2" evidence="7"/>
<evidence type="ECO:0000256" key="7">
    <source>
        <dbReference type="ARBA" id="ARBA00024074"/>
    </source>
</evidence>
<evidence type="ECO:0000256" key="6">
    <source>
        <dbReference type="ARBA" id="ARBA00023002"/>
    </source>
</evidence>
<dbReference type="SUPFAM" id="SSF50129">
    <property type="entry name" value="GroES-like"/>
    <property type="match status" value="1"/>
</dbReference>
<dbReference type="InterPro" id="IPR036291">
    <property type="entry name" value="NAD(P)-bd_dom_sf"/>
</dbReference>
<accession>A0A2S8GA72</accession>
<dbReference type="OrthoDB" id="9806940at2"/>
<keyword evidence="6" id="KW-0560">Oxidoreductase</keyword>
<name>A0A2S8GA72_9BACT</name>
<dbReference type="EMBL" id="PUIB01000015">
    <property type="protein sequence ID" value="PQO35493.1"/>
    <property type="molecule type" value="Genomic_DNA"/>
</dbReference>
<dbReference type="FunFam" id="3.40.50.720:FF:000022">
    <property type="entry name" value="Cinnamyl alcohol dehydrogenase"/>
    <property type="match status" value="1"/>
</dbReference>
<proteinExistence type="inferred from homology"/>
<sequence length="339" mass="35749">MAVIHAYAAKSAGAALEPFEYDPGPLADNQVEVAVTHCGICHSDLSMLENEWGMTAYPLVPGHEASGVIAAMGSQVKGLKIGQRVGVGWQSGSCMACPQCMGGDHNLCPSSAATIVGHHGGFADRVRCDWQFAVPLPDALKPEDVGPLFCGGVTVFNPMLQYGLLPTHRIGVIGIGGLGHMALQFANKWGCEVTAFTSSESKRDEAIKLGAHNVVNSRDSNAMSQLAGSLDYILSTVNVPLDWQTILGALAPKGKLLVVGAVLEPIPVPAMSLIMAERAIGGSPIGSPATIAKMLDFCARHKISPQIETFPMSKVNEALEHLKAGNARYRIVLENDFAA</sequence>
<comment type="similarity">
    <text evidence="2 8">Belongs to the zinc-containing alcohol dehydrogenase family.</text>
</comment>
<dbReference type="SMART" id="SM00829">
    <property type="entry name" value="PKS_ER"/>
    <property type="match status" value="1"/>
</dbReference>
<evidence type="ECO:0000313" key="10">
    <source>
        <dbReference type="EMBL" id="PQO35493.1"/>
    </source>
</evidence>
<evidence type="ECO:0000259" key="9">
    <source>
        <dbReference type="SMART" id="SM00829"/>
    </source>
</evidence>
<dbReference type="InterPro" id="IPR047109">
    <property type="entry name" value="CAD-like"/>
</dbReference>
<dbReference type="InterPro" id="IPR011032">
    <property type="entry name" value="GroES-like_sf"/>
</dbReference>
<dbReference type="Proteomes" id="UP000237819">
    <property type="component" value="Unassembled WGS sequence"/>
</dbReference>
<dbReference type="PROSITE" id="PS00059">
    <property type="entry name" value="ADH_ZINC"/>
    <property type="match status" value="1"/>
</dbReference>
<comment type="cofactor">
    <cofactor evidence="1 8">
        <name>Zn(2+)</name>
        <dbReference type="ChEBI" id="CHEBI:29105"/>
    </cofactor>
</comment>
<dbReference type="CDD" id="cd05283">
    <property type="entry name" value="CAD1"/>
    <property type="match status" value="1"/>
</dbReference>
<organism evidence="11 12">
    <name type="scientific">Blastopirellula marina</name>
    <dbReference type="NCBI Taxonomy" id="124"/>
    <lineage>
        <taxon>Bacteria</taxon>
        <taxon>Pseudomonadati</taxon>
        <taxon>Planctomycetota</taxon>
        <taxon>Planctomycetia</taxon>
        <taxon>Pirellulales</taxon>
        <taxon>Pirellulaceae</taxon>
        <taxon>Blastopirellula</taxon>
    </lineage>
</organism>
<dbReference type="InterPro" id="IPR020843">
    <property type="entry name" value="ER"/>
</dbReference>
<dbReference type="RefSeq" id="WP_105339157.1">
    <property type="nucleotide sequence ID" value="NZ_PUHZ01000026.1"/>
</dbReference>